<dbReference type="PANTHER" id="PTHR34388:SF1">
    <property type="entry name" value="DNA POLYMERASE III SUBUNIT DELTA"/>
    <property type="match status" value="1"/>
</dbReference>
<comment type="caution">
    <text evidence="8">The sequence shown here is derived from an EMBL/GenBank/DDBJ whole genome shotgun (WGS) entry which is preliminary data.</text>
</comment>
<dbReference type="InterPro" id="IPR005790">
    <property type="entry name" value="DNA_polIII_delta"/>
</dbReference>
<dbReference type="EC" id="2.7.7.7" evidence="1"/>
<dbReference type="EMBL" id="BAAAEM010000002">
    <property type="protein sequence ID" value="GAA0476196.1"/>
    <property type="molecule type" value="Genomic_DNA"/>
</dbReference>
<evidence type="ECO:0000256" key="7">
    <source>
        <dbReference type="ARBA" id="ARBA00049244"/>
    </source>
</evidence>
<dbReference type="Gene3D" id="1.20.272.10">
    <property type="match status" value="1"/>
</dbReference>
<dbReference type="InterPro" id="IPR027417">
    <property type="entry name" value="P-loop_NTPase"/>
</dbReference>
<organism evidence="8 9">
    <name type="scientific">Parasphingorhabdus litoris</name>
    <dbReference type="NCBI Taxonomy" id="394733"/>
    <lineage>
        <taxon>Bacteria</taxon>
        <taxon>Pseudomonadati</taxon>
        <taxon>Pseudomonadota</taxon>
        <taxon>Alphaproteobacteria</taxon>
        <taxon>Sphingomonadales</taxon>
        <taxon>Sphingomonadaceae</taxon>
        <taxon>Parasphingorhabdus</taxon>
    </lineage>
</organism>
<dbReference type="SUPFAM" id="SSF52540">
    <property type="entry name" value="P-loop containing nucleoside triphosphate hydrolases"/>
    <property type="match status" value="1"/>
</dbReference>
<protein>
    <recommendedName>
        <fullName evidence="1">DNA-directed DNA polymerase</fullName>
        <ecNumber evidence="1">2.7.7.7</ecNumber>
    </recommendedName>
</protein>
<dbReference type="Gene3D" id="3.40.50.300">
    <property type="entry name" value="P-loop containing nucleotide triphosphate hydrolases"/>
    <property type="match status" value="1"/>
</dbReference>
<dbReference type="SUPFAM" id="SSF48019">
    <property type="entry name" value="post-AAA+ oligomerization domain-like"/>
    <property type="match status" value="1"/>
</dbReference>
<evidence type="ECO:0000313" key="9">
    <source>
        <dbReference type="Proteomes" id="UP001500713"/>
    </source>
</evidence>
<evidence type="ECO:0000256" key="6">
    <source>
        <dbReference type="ARBA" id="ARBA00034754"/>
    </source>
</evidence>
<keyword evidence="3" id="KW-0548">Nucleotidyltransferase</keyword>
<reference evidence="9" key="1">
    <citation type="journal article" date="2019" name="Int. J. Syst. Evol. Microbiol.">
        <title>The Global Catalogue of Microorganisms (GCM) 10K type strain sequencing project: providing services to taxonomists for standard genome sequencing and annotation.</title>
        <authorList>
            <consortium name="The Broad Institute Genomics Platform"/>
            <consortium name="The Broad Institute Genome Sequencing Center for Infectious Disease"/>
            <person name="Wu L."/>
            <person name="Ma J."/>
        </authorList>
    </citation>
    <scope>NUCLEOTIDE SEQUENCE [LARGE SCALE GENOMIC DNA]</scope>
    <source>
        <strain evidence="9">JCM 14162</strain>
    </source>
</reference>
<keyword evidence="4" id="KW-0235">DNA replication</keyword>
<keyword evidence="9" id="KW-1185">Reference proteome</keyword>
<evidence type="ECO:0000256" key="1">
    <source>
        <dbReference type="ARBA" id="ARBA00012417"/>
    </source>
</evidence>
<evidence type="ECO:0000256" key="5">
    <source>
        <dbReference type="ARBA" id="ARBA00022932"/>
    </source>
</evidence>
<dbReference type="Gene3D" id="1.10.8.60">
    <property type="match status" value="1"/>
</dbReference>
<accession>A0ABP3KC67</accession>
<keyword evidence="2" id="KW-0808">Transferase</keyword>
<evidence type="ECO:0000313" key="8">
    <source>
        <dbReference type="EMBL" id="GAA0476196.1"/>
    </source>
</evidence>
<dbReference type="RefSeq" id="WP_229954918.1">
    <property type="nucleotide sequence ID" value="NZ_BAAAEM010000002.1"/>
</dbReference>
<name>A0ABP3KC67_9SPHN</name>
<gene>
    <name evidence="8" type="ORF">GCM10009096_17450</name>
</gene>
<keyword evidence="5" id="KW-0239">DNA-directed DNA polymerase</keyword>
<comment type="catalytic activity">
    <reaction evidence="7">
        <text>DNA(n) + a 2'-deoxyribonucleoside 5'-triphosphate = DNA(n+1) + diphosphate</text>
        <dbReference type="Rhea" id="RHEA:22508"/>
        <dbReference type="Rhea" id="RHEA-COMP:17339"/>
        <dbReference type="Rhea" id="RHEA-COMP:17340"/>
        <dbReference type="ChEBI" id="CHEBI:33019"/>
        <dbReference type="ChEBI" id="CHEBI:61560"/>
        <dbReference type="ChEBI" id="CHEBI:173112"/>
        <dbReference type="EC" id="2.7.7.7"/>
    </reaction>
</comment>
<dbReference type="Proteomes" id="UP001500713">
    <property type="component" value="Unassembled WGS sequence"/>
</dbReference>
<proteinExistence type="inferred from homology"/>
<dbReference type="InterPro" id="IPR008921">
    <property type="entry name" value="DNA_pol3_clamp-load_cplx_C"/>
</dbReference>
<evidence type="ECO:0000256" key="3">
    <source>
        <dbReference type="ARBA" id="ARBA00022695"/>
    </source>
</evidence>
<dbReference type="NCBIfam" id="TIGR01128">
    <property type="entry name" value="holA"/>
    <property type="match status" value="1"/>
</dbReference>
<evidence type="ECO:0000256" key="4">
    <source>
        <dbReference type="ARBA" id="ARBA00022705"/>
    </source>
</evidence>
<comment type="similarity">
    <text evidence="6">Belongs to the DNA polymerase HolA subunit family.</text>
</comment>
<sequence>MKVKDNEIVRRFHAAPDAIRLAVLCGPNATRCQALANELAAPLAESAERIDLTIADLTESAARLNDEATSASLFGDKRFIMVRLNSGEAVRAAAAIENLLESETKGDPVFIVAAGMADKTALAKKIAAAPDALIATCYETTQGDAVSAISGMAREEGVQISRDMAAAIAALTSNDLVLAKLEMEKIALYLDATPDNPQTAEIELLSLLGAENDEEDLGLLINAAIGGDTKKLTQELAAVSTTGFSEVGLIRLMLRHLTKLAELRSKADQGSNIGKLVNHPSVFWKDRDNYARQLNIWPSAHIARLIERIMALEVALKSSGQPEHVLVEQELLTIARKAAQARKSAGLR</sequence>
<evidence type="ECO:0000256" key="2">
    <source>
        <dbReference type="ARBA" id="ARBA00022679"/>
    </source>
</evidence>
<dbReference type="PANTHER" id="PTHR34388">
    <property type="entry name" value="DNA POLYMERASE III SUBUNIT DELTA"/>
    <property type="match status" value="1"/>
</dbReference>